<feature type="binding site" evidence="2">
    <location>
        <position position="38"/>
    </location>
    <ligand>
        <name>substrate</name>
    </ligand>
</feature>
<dbReference type="NCBIfam" id="TIGR00055">
    <property type="entry name" value="uppS"/>
    <property type="match status" value="1"/>
</dbReference>
<comment type="cofactor">
    <cofactor evidence="2">
        <name>Mg(2+)</name>
        <dbReference type="ChEBI" id="CHEBI:18420"/>
    </cofactor>
    <text evidence="2">Binds 2 magnesium ions per subunit.</text>
</comment>
<dbReference type="GO" id="GO:0016094">
    <property type="term" value="P:polyprenol biosynthetic process"/>
    <property type="evidence" value="ECO:0007669"/>
    <property type="project" value="TreeGrafter"/>
</dbReference>
<name>A0A2M7SE41_9BACT</name>
<dbReference type="EC" id="2.5.1.-" evidence="2"/>
<keyword evidence="2" id="KW-0460">Magnesium</keyword>
<feature type="active site" evidence="2">
    <location>
        <position position="25"/>
    </location>
</feature>
<dbReference type="AlphaFoldDB" id="A0A2M7SE41"/>
<dbReference type="GO" id="GO:0005829">
    <property type="term" value="C:cytosol"/>
    <property type="evidence" value="ECO:0007669"/>
    <property type="project" value="TreeGrafter"/>
</dbReference>
<feature type="binding site" evidence="2">
    <location>
        <begin position="72"/>
        <end position="74"/>
    </location>
    <ligand>
        <name>substrate</name>
    </ligand>
</feature>
<comment type="similarity">
    <text evidence="2">Belongs to the UPP synthase family.</text>
</comment>
<evidence type="ECO:0000313" key="3">
    <source>
        <dbReference type="EMBL" id="PIZ17573.1"/>
    </source>
</evidence>
<dbReference type="FunFam" id="3.40.1180.10:FF:000001">
    <property type="entry name" value="(2E,6E)-farnesyl-diphosphate-specific ditrans,polycis-undecaprenyl-diphosphate synthase"/>
    <property type="match status" value="1"/>
</dbReference>
<dbReference type="GO" id="GO:0000287">
    <property type="term" value="F:magnesium ion binding"/>
    <property type="evidence" value="ECO:0007669"/>
    <property type="project" value="UniProtKB-UniRule"/>
</dbReference>
<feature type="binding site" evidence="2">
    <location>
        <begin position="26"/>
        <end position="29"/>
    </location>
    <ligand>
        <name>substrate</name>
    </ligand>
</feature>
<dbReference type="NCBIfam" id="NF011405">
    <property type="entry name" value="PRK14830.1"/>
    <property type="match status" value="1"/>
</dbReference>
<feature type="binding site" evidence="2">
    <location>
        <position position="42"/>
    </location>
    <ligand>
        <name>substrate</name>
    </ligand>
</feature>
<protein>
    <recommendedName>
        <fullName evidence="2">Isoprenyl transferase</fullName>
        <ecNumber evidence="2">2.5.1.-</ecNumber>
    </recommendedName>
</protein>
<dbReference type="CDD" id="cd00475">
    <property type="entry name" value="Cis_IPPS"/>
    <property type="match status" value="1"/>
</dbReference>
<proteinExistence type="inferred from homology"/>
<reference evidence="4" key="1">
    <citation type="submission" date="2017-09" db="EMBL/GenBank/DDBJ databases">
        <title>Depth-based differentiation of microbial function through sediment-hosted aquifers and enrichment of novel symbionts in the deep terrestrial subsurface.</title>
        <authorList>
            <person name="Probst A.J."/>
            <person name="Ladd B."/>
            <person name="Jarett J.K."/>
            <person name="Geller-Mcgrath D.E."/>
            <person name="Sieber C.M.K."/>
            <person name="Emerson J.B."/>
            <person name="Anantharaman K."/>
            <person name="Thomas B.C."/>
            <person name="Malmstrom R."/>
            <person name="Stieglmeier M."/>
            <person name="Klingl A."/>
            <person name="Woyke T."/>
            <person name="Ryan C.M."/>
            <person name="Banfield J.F."/>
        </authorList>
    </citation>
    <scope>NUCLEOTIDE SEQUENCE [LARGE SCALE GENOMIC DNA]</scope>
</reference>
<comment type="caution">
    <text evidence="3">The sequence shown here is derived from an EMBL/GenBank/DDBJ whole genome shotgun (WGS) entry which is preliminary data.</text>
</comment>
<feature type="binding site" evidence="2">
    <location>
        <position position="76"/>
    </location>
    <ligand>
        <name>substrate</name>
    </ligand>
</feature>
<dbReference type="EMBL" id="PFMR01000105">
    <property type="protein sequence ID" value="PIZ17573.1"/>
    <property type="molecule type" value="Genomic_DNA"/>
</dbReference>
<gene>
    <name evidence="3" type="ORF">COY52_03875</name>
</gene>
<keyword evidence="1 2" id="KW-0808">Transferase</keyword>
<dbReference type="GO" id="GO:0008834">
    <property type="term" value="F:ditrans,polycis-undecaprenyl-diphosphate synthase [(2E,6E)-farnesyl-diphosphate specific] activity"/>
    <property type="evidence" value="ECO:0007669"/>
    <property type="project" value="TreeGrafter"/>
</dbReference>
<feature type="binding site" evidence="2">
    <location>
        <position position="25"/>
    </location>
    <ligand>
        <name>Mg(2+)</name>
        <dbReference type="ChEBI" id="CHEBI:18420"/>
    </ligand>
</feature>
<comment type="subunit">
    <text evidence="2">Homodimer.</text>
</comment>
<keyword evidence="2" id="KW-0479">Metal-binding</keyword>
<dbReference type="InterPro" id="IPR001441">
    <property type="entry name" value="UPP_synth-like"/>
</dbReference>
<dbReference type="PANTHER" id="PTHR10291">
    <property type="entry name" value="DEHYDRODOLICHYL DIPHOSPHATE SYNTHASE FAMILY MEMBER"/>
    <property type="match status" value="1"/>
</dbReference>
<feature type="binding site" evidence="2">
    <location>
        <position position="195"/>
    </location>
    <ligand>
        <name>substrate</name>
    </ligand>
</feature>
<organism evidence="3 4">
    <name type="scientific">Candidatus Desantisbacteria bacterium CG_4_10_14_0_8_um_filter_48_22</name>
    <dbReference type="NCBI Taxonomy" id="1974543"/>
    <lineage>
        <taxon>Bacteria</taxon>
        <taxon>Candidatus Desantisiibacteriota</taxon>
    </lineage>
</organism>
<dbReference type="Pfam" id="PF01255">
    <property type="entry name" value="Prenyltransf"/>
    <property type="match status" value="1"/>
</dbReference>
<dbReference type="PANTHER" id="PTHR10291:SF0">
    <property type="entry name" value="DEHYDRODOLICHYL DIPHOSPHATE SYNTHASE 2"/>
    <property type="match status" value="1"/>
</dbReference>
<dbReference type="GO" id="GO:0030145">
    <property type="term" value="F:manganese ion binding"/>
    <property type="evidence" value="ECO:0007669"/>
    <property type="project" value="TreeGrafter"/>
</dbReference>
<comment type="function">
    <text evidence="2">Catalyzes the condensation of isopentenyl diphosphate (IPP) with allylic pyrophosphates generating different type of terpenoids.</text>
</comment>
<feature type="binding site" evidence="2">
    <location>
        <position position="30"/>
    </location>
    <ligand>
        <name>substrate</name>
    </ligand>
</feature>
<evidence type="ECO:0000256" key="1">
    <source>
        <dbReference type="ARBA" id="ARBA00022679"/>
    </source>
</evidence>
<dbReference type="Proteomes" id="UP000229307">
    <property type="component" value="Unassembled WGS sequence"/>
</dbReference>
<feature type="active site" description="Proton acceptor" evidence="2">
    <location>
        <position position="75"/>
    </location>
</feature>
<dbReference type="SUPFAM" id="SSF64005">
    <property type="entry name" value="Undecaprenyl diphosphate synthase"/>
    <property type="match status" value="1"/>
</dbReference>
<dbReference type="InterPro" id="IPR036424">
    <property type="entry name" value="UPP_synth-like_sf"/>
</dbReference>
<feature type="binding site" evidence="2">
    <location>
        <position position="78"/>
    </location>
    <ligand>
        <name>substrate</name>
    </ligand>
</feature>
<dbReference type="PROSITE" id="PS01066">
    <property type="entry name" value="UPP_SYNTHASE"/>
    <property type="match status" value="1"/>
</dbReference>
<dbReference type="Gene3D" id="3.40.1180.10">
    <property type="entry name" value="Decaprenyl diphosphate synthase-like"/>
    <property type="match status" value="1"/>
</dbReference>
<dbReference type="HAMAP" id="MF_01139">
    <property type="entry name" value="ISPT"/>
    <property type="match status" value="1"/>
</dbReference>
<feature type="binding site" evidence="2">
    <location>
        <begin position="201"/>
        <end position="203"/>
    </location>
    <ligand>
        <name>substrate</name>
    </ligand>
</feature>
<evidence type="ECO:0000313" key="4">
    <source>
        <dbReference type="Proteomes" id="UP000229307"/>
    </source>
</evidence>
<dbReference type="InterPro" id="IPR018520">
    <property type="entry name" value="UPP_synth-like_CS"/>
</dbReference>
<accession>A0A2M7SE41</accession>
<feature type="binding site" evidence="2">
    <location>
        <position position="214"/>
    </location>
    <ligand>
        <name>Mg(2+)</name>
        <dbReference type="ChEBI" id="CHEBI:18420"/>
    </ligand>
</feature>
<evidence type="ECO:0000256" key="2">
    <source>
        <dbReference type="HAMAP-Rule" id="MF_01139"/>
    </source>
</evidence>
<sequence>MERTEELLKKLNRKKMPGHIAIIMDGNGRWAKEKGLPRIAGHKKGVDRVREIVRFTGNLLPEVKVLTLYVFSTENWTRPKTEVAGLMELIAKYLLREVPELDRNNVRMGWIGRRSGLPKSVLDSLSESMGSLEDNTGLIMNLAINYGGRTEILDALKSICEKVSAGGMDPSGISENEFGKHLYTAGLPDLDLLIRTGGEMRISNFLLWQVAYAEILITPVYWPDFTPRHLTEAIIAYQERERRFGAV</sequence>